<evidence type="ECO:0000256" key="5">
    <source>
        <dbReference type="ARBA" id="ARBA00022490"/>
    </source>
</evidence>
<comment type="caution">
    <text evidence="17">The sequence shown here is derived from an EMBL/GenBank/DDBJ whole genome shotgun (WGS) entry which is preliminary data.</text>
</comment>
<evidence type="ECO:0000256" key="2">
    <source>
        <dbReference type="ARBA" id="ARBA00004496"/>
    </source>
</evidence>
<keyword evidence="9" id="KW-0378">Hydrolase</keyword>
<dbReference type="PROSITE" id="PS00383">
    <property type="entry name" value="TYR_PHOSPHATASE_1"/>
    <property type="match status" value="1"/>
</dbReference>
<evidence type="ECO:0000259" key="15">
    <source>
        <dbReference type="PROSITE" id="PS50054"/>
    </source>
</evidence>
<evidence type="ECO:0000259" key="16">
    <source>
        <dbReference type="PROSITE" id="PS50056"/>
    </source>
</evidence>
<keyword evidence="10" id="KW-0904">Protein phosphatase</keyword>
<evidence type="ECO:0000256" key="9">
    <source>
        <dbReference type="ARBA" id="ARBA00022801"/>
    </source>
</evidence>
<dbReference type="SMART" id="SM00195">
    <property type="entry name" value="DSPc"/>
    <property type="match status" value="1"/>
</dbReference>
<keyword evidence="11" id="KW-0539">Nucleus</keyword>
<dbReference type="AlphaFoldDB" id="A0A507F6I4"/>
<dbReference type="GO" id="GO:0000278">
    <property type="term" value="P:mitotic cell cycle"/>
    <property type="evidence" value="ECO:0007669"/>
    <property type="project" value="UniProtKB-ARBA"/>
</dbReference>
<feature type="domain" description="Tyrosine-protein phosphatase" evidence="15">
    <location>
        <begin position="221"/>
        <end position="365"/>
    </location>
</feature>
<comment type="similarity">
    <text evidence="3">Belongs to the protein-tyrosine phosphatase family. Non-receptor class CDC14 subfamily.</text>
</comment>
<dbReference type="GO" id="GO:0051301">
    <property type="term" value="P:cell division"/>
    <property type="evidence" value="ECO:0007669"/>
    <property type="project" value="UniProtKB-KW"/>
</dbReference>
<dbReference type="InterPro" id="IPR029021">
    <property type="entry name" value="Prot-tyrosine_phosphatase-like"/>
</dbReference>
<proteinExistence type="inferred from homology"/>
<evidence type="ECO:0000313" key="17">
    <source>
        <dbReference type="EMBL" id="TPX70988.1"/>
    </source>
</evidence>
<evidence type="ECO:0000256" key="8">
    <source>
        <dbReference type="ARBA" id="ARBA00022776"/>
    </source>
</evidence>
<protein>
    <recommendedName>
        <fullName evidence="4">protein-tyrosine-phosphatase</fullName>
        <ecNumber evidence="4">3.1.3.48</ecNumber>
    </recommendedName>
</protein>
<feature type="compositionally biased region" description="Low complexity" evidence="14">
    <location>
        <begin position="525"/>
        <end position="538"/>
    </location>
</feature>
<dbReference type="InterPro" id="IPR000387">
    <property type="entry name" value="Tyr_Pase_dom"/>
</dbReference>
<dbReference type="GO" id="GO:0007096">
    <property type="term" value="P:regulation of exit from mitosis"/>
    <property type="evidence" value="ECO:0007669"/>
    <property type="project" value="UniProtKB-ARBA"/>
</dbReference>
<name>A0A507F6I4_9FUNG</name>
<dbReference type="EC" id="3.1.3.48" evidence="4"/>
<dbReference type="InterPro" id="IPR003595">
    <property type="entry name" value="Tyr_Pase_cat"/>
</dbReference>
<feature type="region of interest" description="Disordered" evidence="14">
    <location>
        <begin position="501"/>
        <end position="597"/>
    </location>
</feature>
<dbReference type="OrthoDB" id="5632at2759"/>
<dbReference type="GO" id="GO:0032954">
    <property type="term" value="P:regulation of cytokinetic process"/>
    <property type="evidence" value="ECO:0007669"/>
    <property type="project" value="UniProtKB-ARBA"/>
</dbReference>
<dbReference type="PROSITE" id="PS50054">
    <property type="entry name" value="TYR_PHOSPHATASE_DUAL"/>
    <property type="match status" value="1"/>
</dbReference>
<keyword evidence="12" id="KW-0469">Meiosis</keyword>
<dbReference type="GO" id="GO:0051321">
    <property type="term" value="P:meiotic cell cycle"/>
    <property type="evidence" value="ECO:0007669"/>
    <property type="project" value="UniProtKB-KW"/>
</dbReference>
<dbReference type="FunFam" id="3.90.190.10:FF:000038">
    <property type="entry name" value="Tyrosine-protein phosphatase CDC14"/>
    <property type="match status" value="1"/>
</dbReference>
<keyword evidence="8" id="KW-0498">Mitosis</keyword>
<evidence type="ECO:0000313" key="18">
    <source>
        <dbReference type="Proteomes" id="UP000320333"/>
    </source>
</evidence>
<dbReference type="InterPro" id="IPR044506">
    <property type="entry name" value="CDC14_C"/>
</dbReference>
<dbReference type="STRING" id="246404.A0A507F6I4"/>
<organism evidence="17 18">
    <name type="scientific">Chytriomyces confervae</name>
    <dbReference type="NCBI Taxonomy" id="246404"/>
    <lineage>
        <taxon>Eukaryota</taxon>
        <taxon>Fungi</taxon>
        <taxon>Fungi incertae sedis</taxon>
        <taxon>Chytridiomycota</taxon>
        <taxon>Chytridiomycota incertae sedis</taxon>
        <taxon>Chytridiomycetes</taxon>
        <taxon>Chytridiales</taxon>
        <taxon>Chytriomycetaceae</taxon>
        <taxon>Chytriomyces</taxon>
    </lineage>
</organism>
<dbReference type="Proteomes" id="UP000320333">
    <property type="component" value="Unassembled WGS sequence"/>
</dbReference>
<dbReference type="PROSITE" id="PS50056">
    <property type="entry name" value="TYR_PHOSPHATASE_2"/>
    <property type="match status" value="1"/>
</dbReference>
<keyword evidence="13" id="KW-0131">Cell cycle</keyword>
<dbReference type="GO" id="GO:0005815">
    <property type="term" value="C:microtubule organizing center"/>
    <property type="evidence" value="ECO:0007669"/>
    <property type="project" value="UniProtKB-ARBA"/>
</dbReference>
<dbReference type="GO" id="GO:0033554">
    <property type="term" value="P:cellular response to stress"/>
    <property type="evidence" value="ECO:0007669"/>
    <property type="project" value="UniProtKB-ARBA"/>
</dbReference>
<accession>A0A507F6I4</accession>
<dbReference type="SMART" id="SM00404">
    <property type="entry name" value="PTPc_motif"/>
    <property type="match status" value="1"/>
</dbReference>
<evidence type="ECO:0000256" key="6">
    <source>
        <dbReference type="ARBA" id="ARBA00022553"/>
    </source>
</evidence>
<dbReference type="InterPro" id="IPR050561">
    <property type="entry name" value="PTP"/>
</dbReference>
<evidence type="ECO:0000256" key="7">
    <source>
        <dbReference type="ARBA" id="ARBA00022618"/>
    </source>
</evidence>
<evidence type="ECO:0000256" key="14">
    <source>
        <dbReference type="SAM" id="MobiDB-lite"/>
    </source>
</evidence>
<keyword evidence="18" id="KW-1185">Reference proteome</keyword>
<dbReference type="InterPro" id="IPR020422">
    <property type="entry name" value="TYR_PHOSPHATASE_DUAL_dom"/>
</dbReference>
<evidence type="ECO:0000256" key="4">
    <source>
        <dbReference type="ARBA" id="ARBA00013064"/>
    </source>
</evidence>
<dbReference type="Pfam" id="PF22785">
    <property type="entry name" value="Tc-R-P"/>
    <property type="match status" value="1"/>
</dbReference>
<dbReference type="EMBL" id="QEAP01000267">
    <property type="protein sequence ID" value="TPX70988.1"/>
    <property type="molecule type" value="Genomic_DNA"/>
</dbReference>
<reference evidence="17 18" key="1">
    <citation type="journal article" date="2019" name="Sci. Rep.">
        <title>Comparative genomics of chytrid fungi reveal insights into the obligate biotrophic and pathogenic lifestyle of Synchytrium endobioticum.</title>
        <authorList>
            <person name="van de Vossenberg B.T.L.H."/>
            <person name="Warris S."/>
            <person name="Nguyen H.D.T."/>
            <person name="van Gent-Pelzer M.P.E."/>
            <person name="Joly D.L."/>
            <person name="van de Geest H.C."/>
            <person name="Bonants P.J.M."/>
            <person name="Smith D.S."/>
            <person name="Levesque C.A."/>
            <person name="van der Lee T.A.J."/>
        </authorList>
    </citation>
    <scope>NUCLEOTIDE SEQUENCE [LARGE SCALE GENOMIC DNA]</scope>
    <source>
        <strain evidence="17 18">CBS 675.73</strain>
    </source>
</reference>
<evidence type="ECO:0000256" key="12">
    <source>
        <dbReference type="ARBA" id="ARBA00023254"/>
    </source>
</evidence>
<dbReference type="Pfam" id="PF14671">
    <property type="entry name" value="DSPn"/>
    <property type="match status" value="1"/>
</dbReference>
<feature type="compositionally biased region" description="Polar residues" evidence="14">
    <location>
        <begin position="539"/>
        <end position="587"/>
    </location>
</feature>
<evidence type="ECO:0000256" key="10">
    <source>
        <dbReference type="ARBA" id="ARBA00022912"/>
    </source>
</evidence>
<dbReference type="InterPro" id="IPR016130">
    <property type="entry name" value="Tyr_Pase_AS"/>
</dbReference>
<evidence type="ECO:0000256" key="11">
    <source>
        <dbReference type="ARBA" id="ARBA00023242"/>
    </source>
</evidence>
<keyword evidence="5" id="KW-0963">Cytoplasm</keyword>
<evidence type="ECO:0000256" key="3">
    <source>
        <dbReference type="ARBA" id="ARBA00007315"/>
    </source>
</evidence>
<keyword evidence="7" id="KW-0132">Cell division</keyword>
<keyword evidence="6" id="KW-0597">Phosphoprotein</keyword>
<dbReference type="GO" id="GO:0031981">
    <property type="term" value="C:nuclear lumen"/>
    <property type="evidence" value="ECO:0007669"/>
    <property type="project" value="UniProtKB-ARBA"/>
</dbReference>
<dbReference type="InterPro" id="IPR029260">
    <property type="entry name" value="DSPn"/>
</dbReference>
<dbReference type="SUPFAM" id="SSF52799">
    <property type="entry name" value="(Phosphotyrosine protein) phosphatases II"/>
    <property type="match status" value="2"/>
</dbReference>
<dbReference type="CDD" id="cd17657">
    <property type="entry name" value="CDC14_N"/>
    <property type="match status" value="1"/>
</dbReference>
<comment type="subcellular location">
    <subcellularLocation>
        <location evidence="2">Cytoplasm</location>
    </subcellularLocation>
    <subcellularLocation>
        <location evidence="1">Nucleus</location>
    </subcellularLocation>
</comment>
<gene>
    <name evidence="17" type="ORF">CcCBS67573_g06356</name>
</gene>
<dbReference type="PANTHER" id="PTHR23339">
    <property type="entry name" value="TYROSINE SPECIFIC PROTEIN PHOSPHATASE AND DUAL SPECIFICITY PROTEIN PHOSPHATASE"/>
    <property type="match status" value="1"/>
</dbReference>
<dbReference type="CDD" id="cd14499">
    <property type="entry name" value="CDC14_C"/>
    <property type="match status" value="1"/>
</dbReference>
<sequence>MPYSTFRTAPHTPPSYDALANAKEFIKDRLYFTWLPHIPTQQPNVHFFSIDATLIYISFYSDFGPNSLAHVIRFCDLMKEKFNSPQLQSKKICLFSSTESDKRANAAFLMCAYMMLVQKQTPEEAFQPLVGVNPPFVPYRDAGYGAATYHITILDCLKGVFKALNLGLIHIENLDAVEYEFYEKVEHGDLNWITDKFIAMACPRDDPPVSQFQGQPYMFGGRTSTPSRRLLQPAYKMDDLISLLKERGTTTVVRLNNKTYEKKKFVDAGLQHVELYFPDGTTPPEGILKRFLDLVESQPGVIAIHCKAGLGRTGTLIACYLMKHYKFSASEVIGLLRVLRPGSVVGPQQNYLAGMQTKLWRMHPAGLLPTNISMLRPPTFPTSTRYPATNTVSRNIRNSADQLSAAMGKLHHQKTNATHGDFMVLDNDNALEMELGSISMEDNEGFIQVGPGGLYERESPVTLAAAAINMTEMDSYQPVELQEGGGGMYAGYAVPVQPRKQIGSSKTSHTPDDWRSTTPTTDPLSTHAHASSQPPSSSKNYAYTTRPATQGNSFAQPTSSQGTQTRYNLRPTTGVSAGRPTTQSQPPRSFKRPETSGIDSLMVSGQNLDKLKSGASQQEEQQQHRQSIRKMERINGSMDRRIQQQQQQLCVCVSGGAFVRVENVASPFYVQNNFGVGSRDD</sequence>
<dbReference type="GO" id="GO:0004725">
    <property type="term" value="F:protein tyrosine phosphatase activity"/>
    <property type="evidence" value="ECO:0007669"/>
    <property type="project" value="UniProtKB-EC"/>
</dbReference>
<evidence type="ECO:0000256" key="1">
    <source>
        <dbReference type="ARBA" id="ARBA00004123"/>
    </source>
</evidence>
<dbReference type="GO" id="GO:0005737">
    <property type="term" value="C:cytoplasm"/>
    <property type="evidence" value="ECO:0007669"/>
    <property type="project" value="UniProtKB-SubCell"/>
</dbReference>
<feature type="domain" description="Tyrosine specific protein phosphatases" evidence="16">
    <location>
        <begin position="289"/>
        <end position="351"/>
    </location>
</feature>
<dbReference type="Gene3D" id="3.90.190.10">
    <property type="entry name" value="Protein tyrosine phosphatase superfamily"/>
    <property type="match status" value="2"/>
</dbReference>
<evidence type="ECO:0000256" key="13">
    <source>
        <dbReference type="ARBA" id="ARBA00023306"/>
    </source>
</evidence>